<comment type="similarity">
    <text evidence="1 3">Belongs to the short-chain dehydrogenases/reductases (SDR) family.</text>
</comment>
<accession>A0A2H6LAX2</accession>
<dbReference type="PANTHER" id="PTHR44196">
    <property type="entry name" value="DEHYDROGENASE/REDUCTASE SDR FAMILY MEMBER 7B"/>
    <property type="match status" value="1"/>
</dbReference>
<evidence type="ECO:0000259" key="4">
    <source>
        <dbReference type="SMART" id="SM00822"/>
    </source>
</evidence>
<dbReference type="FunFam" id="3.40.50.720:FF:000047">
    <property type="entry name" value="NADP-dependent L-serine/L-allo-threonine dehydrogenase"/>
    <property type="match status" value="1"/>
</dbReference>
<evidence type="ECO:0000313" key="6">
    <source>
        <dbReference type="Proteomes" id="UP000236527"/>
    </source>
</evidence>
<evidence type="ECO:0000256" key="3">
    <source>
        <dbReference type="RuleBase" id="RU000363"/>
    </source>
</evidence>
<sequence>MGESMSSKQKQHALITGASSGIGKATALAFAKAGIDVALVSRSLDKLEAVATAAKQTGVEAKAYALDLADLPQVEAKINAIAQDFGNIDILVNNAGIGYTANLNDTSLEDWQQVININLTSVFECIKGILPGMRDRCTGTIINVASIAAKQTFAGWGAYCVSKAGLLALSQTLAQEERAHGIRVTAICPGSVNTEIWDTDTVNVNFDRSKMLTPEIVAQSILHTVLLPPQAVIDELILMPNTGTF</sequence>
<protein>
    <submittedName>
        <fullName evidence="5">3-oxoacyl-(Acyl-carrier-protein) reductase</fullName>
    </submittedName>
</protein>
<dbReference type="AlphaFoldDB" id="A0A2H6LAX2"/>
<dbReference type="NCBIfam" id="NF005672">
    <property type="entry name" value="PRK07454.1"/>
    <property type="match status" value="1"/>
</dbReference>
<name>A0A2H6LAX2_9NOSO</name>
<dbReference type="InterPro" id="IPR036291">
    <property type="entry name" value="NAD(P)-bd_dom_sf"/>
</dbReference>
<dbReference type="Gene3D" id="3.40.50.720">
    <property type="entry name" value="NAD(P)-binding Rossmann-like Domain"/>
    <property type="match status" value="1"/>
</dbReference>
<reference evidence="6" key="1">
    <citation type="journal article" date="2018" name="Genome Announc.">
        <title>Draft Genome Sequence of the Nitrogen-Fixing and Hormogonia-Inducing Cyanobacterium Nostoc cycadae Strain WK-1, Isolated from the Coralloid Roots of Cycas revoluta.</title>
        <authorList>
            <person name="Kanesaki Y."/>
            <person name="Hirose M."/>
            <person name="Hirose Y."/>
            <person name="Fujisawa T."/>
            <person name="Nakamura Y."/>
            <person name="Watanabe S."/>
            <person name="Matsunaga S."/>
            <person name="Uchida H."/>
            <person name="Murakami A."/>
        </authorList>
    </citation>
    <scope>NUCLEOTIDE SEQUENCE [LARGE SCALE GENOMIC DNA]</scope>
    <source>
        <strain evidence="6">WK-1</strain>
    </source>
</reference>
<evidence type="ECO:0000256" key="1">
    <source>
        <dbReference type="ARBA" id="ARBA00006484"/>
    </source>
</evidence>
<evidence type="ECO:0000313" key="5">
    <source>
        <dbReference type="EMBL" id="GBE90379.1"/>
    </source>
</evidence>
<dbReference type="PANTHER" id="PTHR44196:SF1">
    <property type="entry name" value="DEHYDROGENASE_REDUCTASE SDR FAMILY MEMBER 7B"/>
    <property type="match status" value="1"/>
</dbReference>
<dbReference type="GO" id="GO:0016616">
    <property type="term" value="F:oxidoreductase activity, acting on the CH-OH group of donors, NAD or NADP as acceptor"/>
    <property type="evidence" value="ECO:0007669"/>
    <property type="project" value="UniProtKB-ARBA"/>
</dbReference>
<dbReference type="PROSITE" id="PS00061">
    <property type="entry name" value="ADH_SHORT"/>
    <property type="match status" value="1"/>
</dbReference>
<feature type="domain" description="Ketoreductase" evidence="4">
    <location>
        <begin position="11"/>
        <end position="200"/>
    </location>
</feature>
<dbReference type="SMART" id="SM00822">
    <property type="entry name" value="PKS_KR"/>
    <property type="match status" value="1"/>
</dbReference>
<gene>
    <name evidence="5" type="ORF">NCWK1_0095</name>
</gene>
<keyword evidence="6" id="KW-1185">Reference proteome</keyword>
<dbReference type="PRINTS" id="PR00081">
    <property type="entry name" value="GDHRDH"/>
</dbReference>
<dbReference type="GO" id="GO:0016020">
    <property type="term" value="C:membrane"/>
    <property type="evidence" value="ECO:0007669"/>
    <property type="project" value="TreeGrafter"/>
</dbReference>
<dbReference type="CDD" id="cd05233">
    <property type="entry name" value="SDR_c"/>
    <property type="match status" value="1"/>
</dbReference>
<keyword evidence="2" id="KW-0560">Oxidoreductase</keyword>
<evidence type="ECO:0000256" key="2">
    <source>
        <dbReference type="ARBA" id="ARBA00023002"/>
    </source>
</evidence>
<dbReference type="EMBL" id="BDGE01000001">
    <property type="protein sequence ID" value="GBE90379.1"/>
    <property type="molecule type" value="Genomic_DNA"/>
</dbReference>
<proteinExistence type="inferred from homology"/>
<dbReference type="InterPro" id="IPR057326">
    <property type="entry name" value="KR_dom"/>
</dbReference>
<dbReference type="InterPro" id="IPR002347">
    <property type="entry name" value="SDR_fam"/>
</dbReference>
<dbReference type="Pfam" id="PF00106">
    <property type="entry name" value="adh_short"/>
    <property type="match status" value="1"/>
</dbReference>
<organism evidence="5 6">
    <name type="scientific">Nostoc cycadae WK-1</name>
    <dbReference type="NCBI Taxonomy" id="1861711"/>
    <lineage>
        <taxon>Bacteria</taxon>
        <taxon>Bacillati</taxon>
        <taxon>Cyanobacteriota</taxon>
        <taxon>Cyanophyceae</taxon>
        <taxon>Nostocales</taxon>
        <taxon>Nostocaceae</taxon>
        <taxon>Nostoc</taxon>
    </lineage>
</organism>
<dbReference type="PRINTS" id="PR00080">
    <property type="entry name" value="SDRFAMILY"/>
</dbReference>
<comment type="caution">
    <text evidence="5">The sequence shown here is derived from an EMBL/GenBank/DDBJ whole genome shotgun (WGS) entry which is preliminary data.</text>
</comment>
<dbReference type="PIRSF" id="PIRSF000126">
    <property type="entry name" value="11-beta-HSD1"/>
    <property type="match status" value="1"/>
</dbReference>
<dbReference type="InterPro" id="IPR020904">
    <property type="entry name" value="Sc_DH/Rdtase_CS"/>
</dbReference>
<dbReference type="SUPFAM" id="SSF51735">
    <property type="entry name" value="NAD(P)-binding Rossmann-fold domains"/>
    <property type="match status" value="1"/>
</dbReference>
<dbReference type="Proteomes" id="UP000236527">
    <property type="component" value="Unassembled WGS sequence"/>
</dbReference>